<dbReference type="Pfam" id="PF01979">
    <property type="entry name" value="Amidohydro_1"/>
    <property type="match status" value="1"/>
</dbReference>
<proteinExistence type="predicted"/>
<dbReference type="Gene3D" id="2.30.40.10">
    <property type="entry name" value="Urease, subunit C, domain 1"/>
    <property type="match status" value="1"/>
</dbReference>
<gene>
    <name evidence="2" type="ORF">ACFQ1X_13815</name>
</gene>
<dbReference type="Proteomes" id="UP001597109">
    <property type="component" value="Unassembled WGS sequence"/>
</dbReference>
<dbReference type="PANTHER" id="PTHR43135:SF3">
    <property type="entry name" value="ALPHA-D-RIBOSE 1-METHYLPHOSPHONATE 5-TRIPHOSPHATE DIPHOSPHATASE"/>
    <property type="match status" value="1"/>
</dbReference>
<dbReference type="EMBL" id="JBHTKI010000022">
    <property type="protein sequence ID" value="MFD1032512.1"/>
    <property type="molecule type" value="Genomic_DNA"/>
</dbReference>
<dbReference type="InterPro" id="IPR032466">
    <property type="entry name" value="Metal_Hydrolase"/>
</dbReference>
<evidence type="ECO:0000313" key="3">
    <source>
        <dbReference type="Proteomes" id="UP001597109"/>
    </source>
</evidence>
<keyword evidence="3" id="KW-1185">Reference proteome</keyword>
<dbReference type="Gene3D" id="3.40.50.10910">
    <property type="entry name" value="Amidohydrolase"/>
    <property type="match status" value="1"/>
</dbReference>
<feature type="domain" description="Amidohydrolase-related" evidence="1">
    <location>
        <begin position="320"/>
        <end position="412"/>
    </location>
</feature>
<dbReference type="RefSeq" id="WP_144838326.1">
    <property type="nucleotide sequence ID" value="NZ_JBHTKI010000022.1"/>
</dbReference>
<protein>
    <submittedName>
        <fullName evidence="2">Amidohydrolase family protein</fullName>
    </submittedName>
</protein>
<accession>A0ABW3LD16</accession>
<dbReference type="InterPro" id="IPR006680">
    <property type="entry name" value="Amidohydro-rel"/>
</dbReference>
<dbReference type="SUPFAM" id="SSF51556">
    <property type="entry name" value="Metallo-dependent hydrolases"/>
    <property type="match status" value="1"/>
</dbReference>
<evidence type="ECO:0000259" key="1">
    <source>
        <dbReference type="Pfam" id="PF01979"/>
    </source>
</evidence>
<reference evidence="3" key="1">
    <citation type="journal article" date="2019" name="Int. J. Syst. Evol. Microbiol.">
        <title>The Global Catalogue of Microorganisms (GCM) 10K type strain sequencing project: providing services to taxonomists for standard genome sequencing and annotation.</title>
        <authorList>
            <consortium name="The Broad Institute Genomics Platform"/>
            <consortium name="The Broad Institute Genome Sequencing Center for Infectious Disease"/>
            <person name="Wu L."/>
            <person name="Ma J."/>
        </authorList>
    </citation>
    <scope>NUCLEOTIDE SEQUENCE [LARGE SCALE GENOMIC DNA]</scope>
    <source>
        <strain evidence="3">CCUG 56756</strain>
    </source>
</reference>
<name>A0ABW3LD16_9BACL</name>
<sequence length="447" mass="49734">MTKQYLLKNVQIIDVAKGSIEKGAIEVLDGYIHHIYRGAEEVPSHKEEIDLEGKYIIPGLIDMHCHILDGFAPQFVASGVTTVRNTAGNVLQLASLIEAPSGAPTPRIYSADRMIDGPPGLWGPDSFGNFNAHTPDAARKEVKRQIAAGADFIKVYGWLKREEMAAVVKEAAFHNLEVSCDLLHSFDVNALDAAKMGVTWFEHASGFLQTLYPKWSTQADPEEWNEINWTEPDEAAIKELCAEMIKYKVKLCPTLVLSDQIMQYPDYWNPQNRITESVSGQFHLNTQWENMAGHQDGLKKQLGQILAFTKKVSKIYFDMGGTVVTGTDTPAGIYTYPGMALHRELELFVENGFSEMETLQAATIKAAQSIGLQDRGVIEGGKLADLIVLSKNPLENIKNTKAIDLVIKGGEIYTQDEILAHIPNPAEAIERYESFELEFEEMMSSQK</sequence>
<organism evidence="2 3">
    <name type="scientific">Metaplanococcus flavidus</name>
    <dbReference type="NCBI Taxonomy" id="569883"/>
    <lineage>
        <taxon>Bacteria</taxon>
        <taxon>Bacillati</taxon>
        <taxon>Bacillota</taxon>
        <taxon>Bacilli</taxon>
        <taxon>Bacillales</taxon>
        <taxon>Caryophanaceae</taxon>
        <taxon>Metaplanococcus</taxon>
    </lineage>
</organism>
<dbReference type="InterPro" id="IPR011059">
    <property type="entry name" value="Metal-dep_hydrolase_composite"/>
</dbReference>
<dbReference type="Gene3D" id="1.20.58.520">
    <property type="entry name" value="Amidohydrolase"/>
    <property type="match status" value="1"/>
</dbReference>
<dbReference type="Gene3D" id="3.30.110.90">
    <property type="entry name" value="Amidohydrolase"/>
    <property type="match status" value="1"/>
</dbReference>
<dbReference type="PANTHER" id="PTHR43135">
    <property type="entry name" value="ALPHA-D-RIBOSE 1-METHYLPHOSPHONATE 5-TRIPHOSPHATE DIPHOSPHATASE"/>
    <property type="match status" value="1"/>
</dbReference>
<comment type="caution">
    <text evidence="2">The sequence shown here is derived from an EMBL/GenBank/DDBJ whole genome shotgun (WGS) entry which is preliminary data.</text>
</comment>
<evidence type="ECO:0000313" key="2">
    <source>
        <dbReference type="EMBL" id="MFD1032512.1"/>
    </source>
</evidence>
<dbReference type="SUPFAM" id="SSF51338">
    <property type="entry name" value="Composite domain of metallo-dependent hydrolases"/>
    <property type="match status" value="1"/>
</dbReference>
<dbReference type="InterPro" id="IPR051781">
    <property type="entry name" value="Metallo-dep_Hydrolase"/>
</dbReference>